<dbReference type="Gene3D" id="1.10.10.10">
    <property type="entry name" value="Winged helix-like DNA-binding domain superfamily/Winged helix DNA-binding domain"/>
    <property type="match status" value="1"/>
</dbReference>
<dbReference type="EMBL" id="FMWL01000010">
    <property type="protein sequence ID" value="SCZ80057.1"/>
    <property type="molecule type" value="Genomic_DNA"/>
</dbReference>
<protein>
    <submittedName>
        <fullName evidence="2">Cyclic nucleotide-binding domain-containing protein</fullName>
    </submittedName>
</protein>
<gene>
    <name evidence="2" type="ORF">SAMN03080599_02080</name>
</gene>
<dbReference type="InterPro" id="IPR036390">
    <property type="entry name" value="WH_DNA-bd_sf"/>
</dbReference>
<dbReference type="RefSeq" id="WP_092591212.1">
    <property type="nucleotide sequence ID" value="NZ_FMWL01000010.1"/>
</dbReference>
<proteinExistence type="predicted"/>
<dbReference type="AlphaFoldDB" id="A0A1G5S1P6"/>
<dbReference type="GO" id="GO:0003700">
    <property type="term" value="F:DNA-binding transcription factor activity"/>
    <property type="evidence" value="ECO:0007669"/>
    <property type="project" value="TreeGrafter"/>
</dbReference>
<dbReference type="OrthoDB" id="1664418at2"/>
<dbReference type="Pfam" id="PF00027">
    <property type="entry name" value="cNMP_binding"/>
    <property type="match status" value="1"/>
</dbReference>
<evidence type="ECO:0000313" key="2">
    <source>
        <dbReference type="EMBL" id="SCZ80057.1"/>
    </source>
</evidence>
<feature type="domain" description="Cyclic nucleotide-binding" evidence="1">
    <location>
        <begin position="23"/>
        <end position="133"/>
    </location>
</feature>
<dbReference type="InterPro" id="IPR018490">
    <property type="entry name" value="cNMP-bd_dom_sf"/>
</dbReference>
<sequence length="227" mass="26013">MKFEDIVNKYPELSQYVSRIPSDLKTAFTLRSYPAGCVIHQKDDALDTIGILLNGTLKVINEFDTGNAYMIEYNHPIDFIGDVTVLAEKCCTSVTIEAVSKCTVIHFSRSDFESWLVQDPELLRILARNVACKLYNSSYRHGTELFYKSPRLLLEFIKSYAEGATPDSEGVYRITETRQQLSEQLGMIQKTLDRTVNRLKEDGLIYLNKGKICFTEKQLSKIRNQIY</sequence>
<dbReference type="GO" id="GO:0005829">
    <property type="term" value="C:cytosol"/>
    <property type="evidence" value="ECO:0007669"/>
    <property type="project" value="TreeGrafter"/>
</dbReference>
<dbReference type="PROSITE" id="PS50042">
    <property type="entry name" value="CNMP_BINDING_3"/>
    <property type="match status" value="1"/>
</dbReference>
<dbReference type="STRING" id="1120920.SAMN03080599_02080"/>
<dbReference type="InterPro" id="IPR000595">
    <property type="entry name" value="cNMP-bd_dom"/>
</dbReference>
<dbReference type="InterPro" id="IPR036388">
    <property type="entry name" value="WH-like_DNA-bd_sf"/>
</dbReference>
<dbReference type="Gene3D" id="2.60.120.10">
    <property type="entry name" value="Jelly Rolls"/>
    <property type="match status" value="1"/>
</dbReference>
<dbReference type="PANTHER" id="PTHR24567">
    <property type="entry name" value="CRP FAMILY TRANSCRIPTIONAL REGULATORY PROTEIN"/>
    <property type="match status" value="1"/>
</dbReference>
<evidence type="ECO:0000313" key="3">
    <source>
        <dbReference type="Proteomes" id="UP000199208"/>
    </source>
</evidence>
<dbReference type="CDD" id="cd00038">
    <property type="entry name" value="CAP_ED"/>
    <property type="match status" value="1"/>
</dbReference>
<organism evidence="2 3">
    <name type="scientific">Acidaminobacter hydrogenoformans DSM 2784</name>
    <dbReference type="NCBI Taxonomy" id="1120920"/>
    <lineage>
        <taxon>Bacteria</taxon>
        <taxon>Bacillati</taxon>
        <taxon>Bacillota</taxon>
        <taxon>Clostridia</taxon>
        <taxon>Peptostreptococcales</taxon>
        <taxon>Acidaminobacteraceae</taxon>
        <taxon>Acidaminobacter</taxon>
    </lineage>
</organism>
<dbReference type="SUPFAM" id="SSF46785">
    <property type="entry name" value="Winged helix' DNA-binding domain"/>
    <property type="match status" value="1"/>
</dbReference>
<keyword evidence="3" id="KW-1185">Reference proteome</keyword>
<dbReference type="InterPro" id="IPR050397">
    <property type="entry name" value="Env_Response_Regulators"/>
</dbReference>
<accession>A0A1G5S1P6</accession>
<dbReference type="Proteomes" id="UP000199208">
    <property type="component" value="Unassembled WGS sequence"/>
</dbReference>
<dbReference type="InterPro" id="IPR014710">
    <property type="entry name" value="RmlC-like_jellyroll"/>
</dbReference>
<name>A0A1G5S1P6_9FIRM</name>
<dbReference type="SUPFAM" id="SSF51206">
    <property type="entry name" value="cAMP-binding domain-like"/>
    <property type="match status" value="1"/>
</dbReference>
<dbReference type="PANTHER" id="PTHR24567:SF26">
    <property type="entry name" value="REGULATORY PROTEIN YEIL"/>
    <property type="match status" value="1"/>
</dbReference>
<reference evidence="2 3" key="1">
    <citation type="submission" date="2016-10" db="EMBL/GenBank/DDBJ databases">
        <authorList>
            <person name="de Groot N.N."/>
        </authorList>
    </citation>
    <scope>NUCLEOTIDE SEQUENCE [LARGE SCALE GENOMIC DNA]</scope>
    <source>
        <strain evidence="2 3">DSM 2784</strain>
    </source>
</reference>
<evidence type="ECO:0000259" key="1">
    <source>
        <dbReference type="PROSITE" id="PS50042"/>
    </source>
</evidence>